<dbReference type="Pfam" id="PF19912">
    <property type="entry name" value="DUF6385"/>
    <property type="match status" value="1"/>
</dbReference>
<evidence type="ECO:0000313" key="2">
    <source>
        <dbReference type="EMBL" id="EAX46951.1"/>
    </source>
</evidence>
<reference evidence="2 3" key="1">
    <citation type="submission" date="2007-01" db="EMBL/GenBank/DDBJ databases">
        <title>Annotation of the draft genome assembly of Thermosinus carboxydivorans Nor1.</title>
        <authorList>
            <consortium name="US DOE Joint Genome Institute (JGI-ORNL)"/>
            <person name="Larimer F."/>
            <person name="Land M."/>
            <person name="Hauser L."/>
        </authorList>
    </citation>
    <scope>NUCLEOTIDE SEQUENCE [LARGE SCALE GENOMIC DNA]</scope>
    <source>
        <strain evidence="2 3">Nor1</strain>
    </source>
</reference>
<evidence type="ECO:0000313" key="3">
    <source>
        <dbReference type="Proteomes" id="UP000005139"/>
    </source>
</evidence>
<name>A1HSS0_9FIRM</name>
<dbReference type="eggNOG" id="ENOG502ZBFI">
    <property type="taxonomic scope" value="Bacteria"/>
</dbReference>
<dbReference type="InterPro" id="IPR045965">
    <property type="entry name" value="DUF6385"/>
</dbReference>
<evidence type="ECO:0000259" key="1">
    <source>
        <dbReference type="Pfam" id="PF19912"/>
    </source>
</evidence>
<gene>
    <name evidence="2" type="ORF">TcarDRAFT_0696</name>
</gene>
<proteinExistence type="predicted"/>
<dbReference type="Proteomes" id="UP000005139">
    <property type="component" value="Unassembled WGS sequence"/>
</dbReference>
<dbReference type="EMBL" id="AAWL01000018">
    <property type="protein sequence ID" value="EAX46951.1"/>
    <property type="molecule type" value="Genomic_DNA"/>
</dbReference>
<reference evidence="2 3" key="2">
    <citation type="submission" date="2007-01" db="EMBL/GenBank/DDBJ databases">
        <title>Sequencing of the draft genome and assembly of Thermosinus carboxydivorans Nor1.</title>
        <authorList>
            <consortium name="US DOE Joint Genome Institute (JGI-PGF)"/>
            <person name="Copeland A."/>
            <person name="Lucas S."/>
            <person name="Lapidus A."/>
            <person name="Barry K."/>
            <person name="Glavina del Rio T."/>
            <person name="Dalin E."/>
            <person name="Tice H."/>
            <person name="Bruce D."/>
            <person name="Pitluck S."/>
            <person name="Richardson P."/>
        </authorList>
    </citation>
    <scope>NUCLEOTIDE SEQUENCE [LARGE SCALE GENOMIC DNA]</scope>
    <source>
        <strain evidence="2 3">Nor1</strain>
    </source>
</reference>
<sequence length="228" mass="23141">MPNFKIIQDIADQARVKVYGSQNLPLKTDVEGSLAITGPASGLLVTAPAQGLLVTAPAEGLNVTGPVGGLLVTAPSKGLMVTAPAEGLSITGPAGGLLVTAPANGLLVTSTGLSVVPTVATTDVSVEITGLTDTAGWPTDTYNVIGLRQFSFGIVNRATSAENAQATVKLQISPDGSTWVDNSSVVTLNQNSATALVASIFLKYARVYYAAVNAASTVDLSIFLQGQA</sequence>
<protein>
    <recommendedName>
        <fullName evidence="1">DUF6385 domain-containing protein</fullName>
    </recommendedName>
</protein>
<dbReference type="AlphaFoldDB" id="A1HSS0"/>
<comment type="caution">
    <text evidence="2">The sequence shown here is derived from an EMBL/GenBank/DDBJ whole genome shotgun (WGS) entry which is preliminary data.</text>
</comment>
<dbReference type="OrthoDB" id="1682407at2"/>
<organism evidence="2 3">
    <name type="scientific">Thermosinus carboxydivorans Nor1</name>
    <dbReference type="NCBI Taxonomy" id="401526"/>
    <lineage>
        <taxon>Bacteria</taxon>
        <taxon>Bacillati</taxon>
        <taxon>Bacillota</taxon>
        <taxon>Negativicutes</taxon>
        <taxon>Selenomonadales</taxon>
        <taxon>Sporomusaceae</taxon>
        <taxon>Thermosinus</taxon>
    </lineage>
</organism>
<feature type="domain" description="DUF6385" evidence="1">
    <location>
        <begin position="146"/>
        <end position="227"/>
    </location>
</feature>
<dbReference type="RefSeq" id="WP_007290074.1">
    <property type="nucleotide sequence ID" value="NZ_AAWL01000018.1"/>
</dbReference>
<accession>A1HSS0</accession>
<keyword evidence="3" id="KW-1185">Reference proteome</keyword>